<keyword evidence="2" id="KW-0472">Membrane</keyword>
<dbReference type="PROSITE" id="PS01229">
    <property type="entry name" value="COF_2"/>
    <property type="match status" value="1"/>
</dbReference>
<reference evidence="3 4" key="1">
    <citation type="journal article" date="2021" name="Nat. Commun.">
        <title>Isolation of a member of the candidate phylum Atribacteria reveals a unique cell membrane structure.</title>
        <authorList>
            <person name="Taiki K."/>
            <person name="Nobu M.K."/>
            <person name="Kusada H."/>
            <person name="Meng X.-Y."/>
            <person name="Hosoki N."/>
            <person name="Uematsu K."/>
            <person name="Yoshioka H."/>
            <person name="Kamagata Y."/>
            <person name="Tamaki H."/>
        </authorList>
    </citation>
    <scope>NUCLEOTIDE SEQUENCE [LARGE SCALE GENOMIC DNA]</scope>
    <source>
        <strain evidence="3 4">RT761</strain>
    </source>
</reference>
<feature type="transmembrane region" description="Helical" evidence="2">
    <location>
        <begin position="108"/>
        <end position="131"/>
    </location>
</feature>
<keyword evidence="2" id="KW-0812">Transmembrane</keyword>
<keyword evidence="2" id="KW-1133">Transmembrane helix</keyword>
<dbReference type="GO" id="GO:0016020">
    <property type="term" value="C:membrane"/>
    <property type="evidence" value="ECO:0007669"/>
    <property type="project" value="InterPro"/>
</dbReference>
<keyword evidence="4" id="KW-1185">Reference proteome</keyword>
<dbReference type="InterPro" id="IPR001757">
    <property type="entry name" value="P_typ_ATPase"/>
</dbReference>
<dbReference type="Proteomes" id="UP000594463">
    <property type="component" value="Chromosome"/>
</dbReference>
<feature type="transmembrane region" description="Helical" evidence="2">
    <location>
        <begin position="167"/>
        <end position="187"/>
    </location>
</feature>
<dbReference type="EMBL" id="CP065383">
    <property type="protein sequence ID" value="QPM69563.1"/>
    <property type="molecule type" value="Genomic_DNA"/>
</dbReference>
<keyword evidence="1" id="KW-1278">Translocase</keyword>
<evidence type="ECO:0000313" key="3">
    <source>
        <dbReference type="EMBL" id="QPM69563.1"/>
    </source>
</evidence>
<dbReference type="PANTHER" id="PTHR43520:SF8">
    <property type="entry name" value="P-TYPE CU(+) TRANSPORTER"/>
    <property type="match status" value="1"/>
</dbReference>
<dbReference type="GO" id="GO:0005524">
    <property type="term" value="F:ATP binding"/>
    <property type="evidence" value="ECO:0007669"/>
    <property type="project" value="InterPro"/>
</dbReference>
<dbReference type="SUPFAM" id="SSF56784">
    <property type="entry name" value="HAD-like"/>
    <property type="match status" value="1"/>
</dbReference>
<dbReference type="InterPro" id="IPR036412">
    <property type="entry name" value="HAD-like_sf"/>
</dbReference>
<dbReference type="PRINTS" id="PR00120">
    <property type="entry name" value="HATPASE"/>
</dbReference>
<name>A0A7T1F3X7_ATRLM</name>
<evidence type="ECO:0000313" key="4">
    <source>
        <dbReference type="Proteomes" id="UP000594463"/>
    </source>
</evidence>
<accession>A0A7T1F3X7</accession>
<dbReference type="AlphaFoldDB" id="A0A7T1F3X7"/>
<dbReference type="RefSeq" id="WP_281388008.1">
    <property type="nucleotide sequence ID" value="NZ_CP065383.1"/>
</dbReference>
<evidence type="ECO:0000256" key="2">
    <source>
        <dbReference type="SAM" id="Phobius"/>
    </source>
</evidence>
<protein>
    <submittedName>
        <fullName evidence="3">Putative copper-transporting ATPase PacS</fullName>
    </submittedName>
</protein>
<dbReference type="KEGG" id="alam:RT761_02796"/>
<dbReference type="Pfam" id="PF00702">
    <property type="entry name" value="Hydrolase"/>
    <property type="match status" value="1"/>
</dbReference>
<dbReference type="GO" id="GO:0043682">
    <property type="term" value="F:P-type divalent copper transporter activity"/>
    <property type="evidence" value="ECO:0007669"/>
    <property type="project" value="TreeGrafter"/>
</dbReference>
<dbReference type="GO" id="GO:0016887">
    <property type="term" value="F:ATP hydrolysis activity"/>
    <property type="evidence" value="ECO:0007669"/>
    <property type="project" value="InterPro"/>
</dbReference>
<dbReference type="Gene3D" id="3.40.50.1000">
    <property type="entry name" value="HAD superfamily/HAD-like"/>
    <property type="match status" value="1"/>
</dbReference>
<proteinExistence type="predicted"/>
<dbReference type="PRINTS" id="PR00119">
    <property type="entry name" value="CATATPASE"/>
</dbReference>
<feature type="transmembrane region" description="Helical" evidence="2">
    <location>
        <begin position="137"/>
        <end position="155"/>
    </location>
</feature>
<dbReference type="NCBIfam" id="TIGR01494">
    <property type="entry name" value="ATPase_P-type"/>
    <property type="match status" value="1"/>
</dbReference>
<sequence>MITGDNYNTAQAIAQEVGISNILAEVLPEDKSQEIVKLQKTGKKVAMVGDGINDAPALAQADLGIAMGSGTDVAMETGDIILVKNDLNDVVTALELSEETMGKIKQNLFFALFYNLIGIPIAARVFASFGLLLNPELAGLAMALSSISVVTNSLLLRTFRPGKRNYLSMVAPIIMILLFTYIFALFARFSTTMGNMMTSMP</sequence>
<dbReference type="PANTHER" id="PTHR43520">
    <property type="entry name" value="ATP7, ISOFORM B"/>
    <property type="match status" value="1"/>
</dbReference>
<dbReference type="GO" id="GO:0055070">
    <property type="term" value="P:copper ion homeostasis"/>
    <property type="evidence" value="ECO:0007669"/>
    <property type="project" value="TreeGrafter"/>
</dbReference>
<dbReference type="GO" id="GO:0005507">
    <property type="term" value="F:copper ion binding"/>
    <property type="evidence" value="ECO:0007669"/>
    <property type="project" value="TreeGrafter"/>
</dbReference>
<evidence type="ECO:0000256" key="1">
    <source>
        <dbReference type="ARBA" id="ARBA00022967"/>
    </source>
</evidence>
<organism evidence="3 4">
    <name type="scientific">Atribacter laminatus</name>
    <dbReference type="NCBI Taxonomy" id="2847778"/>
    <lineage>
        <taxon>Bacteria</taxon>
        <taxon>Pseudomonadati</taxon>
        <taxon>Atribacterota</taxon>
        <taxon>Atribacteria</taxon>
        <taxon>Atribacterales</taxon>
        <taxon>Atribacteraceae</taxon>
        <taxon>Atribacter</taxon>
    </lineage>
</organism>
<gene>
    <name evidence="3" type="primary">pacS</name>
    <name evidence="3" type="ORF">RT761_02796</name>
</gene>
<dbReference type="InterPro" id="IPR023214">
    <property type="entry name" value="HAD_sf"/>
</dbReference>